<proteinExistence type="predicted"/>
<organism evidence="1 2">
    <name type="scientific">Elysia crispata</name>
    <name type="common">lettuce slug</name>
    <dbReference type="NCBI Taxonomy" id="231223"/>
    <lineage>
        <taxon>Eukaryota</taxon>
        <taxon>Metazoa</taxon>
        <taxon>Spiralia</taxon>
        <taxon>Lophotrochozoa</taxon>
        <taxon>Mollusca</taxon>
        <taxon>Gastropoda</taxon>
        <taxon>Heterobranchia</taxon>
        <taxon>Euthyneura</taxon>
        <taxon>Panpulmonata</taxon>
        <taxon>Sacoglossa</taxon>
        <taxon>Placobranchoidea</taxon>
        <taxon>Plakobranchidae</taxon>
        <taxon>Elysia</taxon>
    </lineage>
</organism>
<accession>A0AAE1DCA5</accession>
<reference evidence="1" key="1">
    <citation type="journal article" date="2023" name="G3 (Bethesda)">
        <title>A reference genome for the long-term kleptoplast-retaining sea slug Elysia crispata morphotype clarki.</title>
        <authorList>
            <person name="Eastman K.E."/>
            <person name="Pendleton A.L."/>
            <person name="Shaikh M.A."/>
            <person name="Suttiyut T."/>
            <person name="Ogas R."/>
            <person name="Tomko P."/>
            <person name="Gavelis G."/>
            <person name="Widhalm J.R."/>
            <person name="Wisecaver J.H."/>
        </authorList>
    </citation>
    <scope>NUCLEOTIDE SEQUENCE</scope>
    <source>
        <strain evidence="1">ECLA1</strain>
    </source>
</reference>
<dbReference type="AlphaFoldDB" id="A0AAE1DCA5"/>
<gene>
    <name evidence="1" type="ORF">RRG08_066995</name>
</gene>
<name>A0AAE1DCA5_9GAST</name>
<evidence type="ECO:0000313" key="1">
    <source>
        <dbReference type="EMBL" id="KAK3765449.1"/>
    </source>
</evidence>
<sequence length="343" mass="37752">MVPLWSRTTRLNLVSHNTQAPPSKGCKGLERRSTVKMNITKITREYSAQPANLPNFFGLVRCHWEGITSDKLAFPCATATSPAHHLHHQEPAGRLQGRPASHLSLGKQSTLRGEHTVWGERGSAHTLAGETGGGVNIPVSDSTDPWSVLIFNPLLHPLKTRFSQGSGQIRVLIDLGRNWAAAVWMVTTGHPGHRVEEAVRKRGRPFKPLSDLKAGTERGDDPILRFHLEVEAKNRPSPYSLQHECGTISLATGILSRPKDTEIHCQGRYMAIVQLMRNNVRLHKALCSVGSRGDSLCDVQRTSNLVSNKCLNGDEPPRAVPPALQRSRLNFRLSTAEGITTRG</sequence>
<dbReference type="EMBL" id="JAWDGP010004303">
    <property type="protein sequence ID" value="KAK3765449.1"/>
    <property type="molecule type" value="Genomic_DNA"/>
</dbReference>
<protein>
    <submittedName>
        <fullName evidence="1">Uncharacterized protein</fullName>
    </submittedName>
</protein>
<evidence type="ECO:0000313" key="2">
    <source>
        <dbReference type="Proteomes" id="UP001283361"/>
    </source>
</evidence>
<dbReference type="Proteomes" id="UP001283361">
    <property type="component" value="Unassembled WGS sequence"/>
</dbReference>
<keyword evidence="2" id="KW-1185">Reference proteome</keyword>
<comment type="caution">
    <text evidence="1">The sequence shown here is derived from an EMBL/GenBank/DDBJ whole genome shotgun (WGS) entry which is preliminary data.</text>
</comment>